<dbReference type="InterPro" id="IPR042627">
    <property type="entry name" value="FBXW2"/>
</dbReference>
<keyword evidence="5" id="KW-1185">Reference proteome</keyword>
<dbReference type="PROSITE" id="PS50181">
    <property type="entry name" value="FBOX"/>
    <property type="match status" value="1"/>
</dbReference>
<dbReference type="CDD" id="cd09917">
    <property type="entry name" value="F-box_SF"/>
    <property type="match status" value="1"/>
</dbReference>
<dbReference type="InterPro" id="IPR001810">
    <property type="entry name" value="F-box_dom"/>
</dbReference>
<dbReference type="Proteomes" id="UP000298327">
    <property type="component" value="Unassembled WGS sequence"/>
</dbReference>
<evidence type="ECO:0000256" key="2">
    <source>
        <dbReference type="ARBA" id="ARBA00022737"/>
    </source>
</evidence>
<evidence type="ECO:0000313" key="5">
    <source>
        <dbReference type="Proteomes" id="UP000298327"/>
    </source>
</evidence>
<keyword evidence="2" id="KW-0677">Repeat</keyword>
<gene>
    <name evidence="4" type="ORF">EVG20_g6921</name>
</gene>
<dbReference type="PANTHER" id="PTHR44436">
    <property type="entry name" value="F-BOX/WD REPEAT-CONTAINING PROTEIN 2"/>
    <property type="match status" value="1"/>
</dbReference>
<dbReference type="SUPFAM" id="SSF81383">
    <property type="entry name" value="F-box domain"/>
    <property type="match status" value="2"/>
</dbReference>
<accession>A0A4Y9YLF5</accession>
<dbReference type="SMART" id="SM00256">
    <property type="entry name" value="FBOX"/>
    <property type="match status" value="2"/>
</dbReference>
<proteinExistence type="predicted"/>
<dbReference type="EMBL" id="SEOQ01000492">
    <property type="protein sequence ID" value="TFY61789.1"/>
    <property type="molecule type" value="Genomic_DNA"/>
</dbReference>
<reference evidence="4 5" key="1">
    <citation type="submission" date="2019-02" db="EMBL/GenBank/DDBJ databases">
        <title>Genome sequencing of the rare red list fungi Dentipellis fragilis.</title>
        <authorList>
            <person name="Buettner E."/>
            <person name="Kellner H."/>
        </authorList>
    </citation>
    <scope>NUCLEOTIDE SEQUENCE [LARGE SCALE GENOMIC DNA]</scope>
    <source>
        <strain evidence="4 5">DSM 105465</strain>
    </source>
</reference>
<dbReference type="AlphaFoldDB" id="A0A4Y9YLF5"/>
<evidence type="ECO:0000259" key="3">
    <source>
        <dbReference type="PROSITE" id="PS50181"/>
    </source>
</evidence>
<organism evidence="4 5">
    <name type="scientific">Dentipellis fragilis</name>
    <dbReference type="NCBI Taxonomy" id="205917"/>
    <lineage>
        <taxon>Eukaryota</taxon>
        <taxon>Fungi</taxon>
        <taxon>Dikarya</taxon>
        <taxon>Basidiomycota</taxon>
        <taxon>Agaricomycotina</taxon>
        <taxon>Agaricomycetes</taxon>
        <taxon>Russulales</taxon>
        <taxon>Hericiaceae</taxon>
        <taxon>Dentipellis</taxon>
    </lineage>
</organism>
<sequence length="1245" mass="139634">MYPPIPASLPSAGNCELVASEVKISSATYEGPSAASGLRKPTSTTLACSPAWKHSQPLLALFLQPEGFPVDMRPTNTANAADLPPFAVEVLVMIFRLLDFKELLRCSEACKHFHEVINSVAALRYTLELAVDGLVDGDPNHPATASQRLEAILDRRSRWRSLNWANKQSIALGRHPHVHDFSAPGVLVWITYKFAPSNAISQVLLKIRSLQRGGKPMAESTYHVSTSTGVNGEVIRIDRVLVQPSTDLIVFVEDGRLEAEFDDEDPDPAGFDINGIPIRMYLRSLSSGGQERHPLCRHAMIEYDLPVGQLEEASIQKVSLDWDLLSALAWNSSGVDISIWNYKTGSELANLLSFPSEYKIHDFSLITPTSLIVAATTKPHGDMWIDHIDIVSFDPSSNGIPWPPYTRHTTFKLIATLCLPRRIKNDDGVDITIDSGRFSPAPPSDMFTTAPESHIYVLRSRWFSAGRSDSKLGIVVHRDTFISLLRQHDTAPAPETRQFIPWAEWGPDNTRCVKVEPRDRYHLKNNVANGKRVVWPIKEDGKVITQIMDFNTRGRHRNTQADVPQSAPTSLTRLVTEPSTLSMAEDYAEPIISKLPYYTTPLLDVVPRDLVATNEEFALNQQGLLREKICLTSVDERSYALAQRIQSRLWLPTPSCLSFSKKYKNMETSESQYGVDVSNPDAFSTNTPADKMSADIGNSGLHSLAVEVLVIIFSLLDYKELLKCSAVCRRFRDVINNTAALQYTLELAVDGSIQGDPNHPSVASQRLDAILDRRSRWRSFSWAKTENIIIPFGHYNGVFDFSSPGILAWIEYERAEHNAFSKFLKIKTIPKGEMLMTESTYHIDTNAPANEIVVIDRILLQPSMNLVVLVEDGRIDGHGAEHEVEQIPIRMYLRSLDSGGRERHPQCRRAVIEYDLSVGEIEQANIRKVSLDWDLLSALAWNSDGVDISIWNYTTGRMLANVPPTIPDYKAHDFSFITPTTFIVAGTTRTQDDFWIDCIDILSFDPNASGISWPASTRRTTLKLIASLCLPQRINSSNQVTISIDSGRFSPEPPSECGEMLTTAPESHIYAIRLCDSPWGGGYYDPRLGVVVHRDTFVSLLRRYDQIPPPTERRFIPWAQWGPSNTRCFDIGHIHAFFGTHKVKCVHGERVVWPIKETDEKVPAQVLDFNTRDRHRTTRRHASPPSTSLSRLVTEPSTLFMTEIYGEPIVSNLPYYETLVPDVELGEEFSLNEQGLLRMNVRTCA</sequence>
<dbReference type="InterPro" id="IPR036047">
    <property type="entry name" value="F-box-like_dom_sf"/>
</dbReference>
<name>A0A4Y9YLF5_9AGAM</name>
<comment type="caution">
    <text evidence="4">The sequence shown here is derived from an EMBL/GenBank/DDBJ whole genome shotgun (WGS) entry which is preliminary data.</text>
</comment>
<keyword evidence="1" id="KW-0853">WD repeat</keyword>
<evidence type="ECO:0000313" key="4">
    <source>
        <dbReference type="EMBL" id="TFY61789.1"/>
    </source>
</evidence>
<dbReference type="Gene3D" id="1.20.1280.50">
    <property type="match status" value="2"/>
</dbReference>
<feature type="domain" description="F-box" evidence="3">
    <location>
        <begin position="698"/>
        <end position="744"/>
    </location>
</feature>
<dbReference type="OrthoDB" id="2745718at2759"/>
<dbReference type="PANTHER" id="PTHR44436:SF1">
    <property type="entry name" value="F-BOX_WD REPEAT-CONTAINING PROTEIN 2"/>
    <property type="match status" value="1"/>
</dbReference>
<evidence type="ECO:0000256" key="1">
    <source>
        <dbReference type="ARBA" id="ARBA00022574"/>
    </source>
</evidence>
<dbReference type="Pfam" id="PF12937">
    <property type="entry name" value="F-box-like"/>
    <property type="match status" value="2"/>
</dbReference>
<protein>
    <recommendedName>
        <fullName evidence="3">F-box domain-containing protein</fullName>
    </recommendedName>
</protein>